<dbReference type="Pfam" id="PF13505">
    <property type="entry name" value="OMP_b-brl"/>
    <property type="match status" value="1"/>
</dbReference>
<evidence type="ECO:0000313" key="4">
    <source>
        <dbReference type="EMBL" id="CAA6819159.1"/>
    </source>
</evidence>
<feature type="domain" description="Outer membrane protein beta-barrel" evidence="3">
    <location>
        <begin position="39"/>
        <end position="197"/>
    </location>
</feature>
<dbReference type="AlphaFoldDB" id="A0A6S6TX61"/>
<reference evidence="4" key="1">
    <citation type="submission" date="2020-01" db="EMBL/GenBank/DDBJ databases">
        <authorList>
            <person name="Meier V. D."/>
            <person name="Meier V D."/>
        </authorList>
    </citation>
    <scope>NUCLEOTIDE SEQUENCE</scope>
    <source>
        <strain evidence="4">HLG_WM_MAG_01</strain>
    </source>
</reference>
<name>A0A6S6TX61_9BACT</name>
<protein>
    <recommendedName>
        <fullName evidence="3">Outer membrane protein beta-barrel domain-containing protein</fullName>
    </recommendedName>
</protein>
<feature type="signal peptide" evidence="2">
    <location>
        <begin position="1"/>
        <end position="21"/>
    </location>
</feature>
<dbReference type="InterPro" id="IPR011250">
    <property type="entry name" value="OMP/PagP_B-barrel"/>
</dbReference>
<keyword evidence="1 2" id="KW-0732">Signal</keyword>
<evidence type="ECO:0000256" key="1">
    <source>
        <dbReference type="ARBA" id="ARBA00022729"/>
    </source>
</evidence>
<dbReference type="EMBL" id="CACVAS010000107">
    <property type="protein sequence ID" value="CAA6819159.1"/>
    <property type="molecule type" value="Genomic_DNA"/>
</dbReference>
<evidence type="ECO:0000259" key="3">
    <source>
        <dbReference type="Pfam" id="PF13505"/>
    </source>
</evidence>
<sequence length="197" mass="21622">MKKSFILSTIAVTAISTIAFAGGDIEIPEYIPVEPIVEQQATTPVYVGVGLTRGRYYDSCGNCEYEDVTYGMMLRAGYDFNEFIGIEARAIATFWKDDELSGQKLQHFGLYAKPQVQIDESFNAYALLGYGWTQTSTNSGSKMSEVDESGFAAGLGLEYALEGPDQGLGLFVDYQRLLIDSDQPDMDVVSAGVTYDF</sequence>
<dbReference type="InterPro" id="IPR027385">
    <property type="entry name" value="Beta-barrel_OMP"/>
</dbReference>
<dbReference type="Gene3D" id="2.40.160.20">
    <property type="match status" value="1"/>
</dbReference>
<gene>
    <name evidence="4" type="ORF">HELGO_WM499</name>
</gene>
<dbReference type="SUPFAM" id="SSF56925">
    <property type="entry name" value="OMPA-like"/>
    <property type="match status" value="1"/>
</dbReference>
<evidence type="ECO:0000256" key="2">
    <source>
        <dbReference type="SAM" id="SignalP"/>
    </source>
</evidence>
<organism evidence="4">
    <name type="scientific">uncultured Sulfurovum sp</name>
    <dbReference type="NCBI Taxonomy" id="269237"/>
    <lineage>
        <taxon>Bacteria</taxon>
        <taxon>Pseudomonadati</taxon>
        <taxon>Campylobacterota</taxon>
        <taxon>Epsilonproteobacteria</taxon>
        <taxon>Campylobacterales</taxon>
        <taxon>Sulfurovaceae</taxon>
        <taxon>Sulfurovum</taxon>
        <taxon>environmental samples</taxon>
    </lineage>
</organism>
<feature type="chain" id="PRO_5028155333" description="Outer membrane protein beta-barrel domain-containing protein" evidence="2">
    <location>
        <begin position="22"/>
        <end position="197"/>
    </location>
</feature>
<proteinExistence type="predicted"/>
<accession>A0A6S6TX61</accession>